<evidence type="ECO:0000256" key="5">
    <source>
        <dbReference type="ARBA" id="ARBA00022898"/>
    </source>
</evidence>
<dbReference type="GO" id="GO:0031071">
    <property type="term" value="F:cysteine desulfurase activity"/>
    <property type="evidence" value="ECO:0007669"/>
    <property type="project" value="UniProtKB-EC"/>
</dbReference>
<feature type="domain" description="Aminotransferase class V" evidence="9">
    <location>
        <begin position="23"/>
        <end position="393"/>
    </location>
</feature>
<dbReference type="InterPro" id="IPR010970">
    <property type="entry name" value="Cys_dSase_SufS"/>
</dbReference>
<dbReference type="NCBIfam" id="TIGR01979">
    <property type="entry name" value="sufS"/>
    <property type="match status" value="1"/>
</dbReference>
<dbReference type="InterPro" id="IPR016454">
    <property type="entry name" value="Cysteine_dSase"/>
</dbReference>
<evidence type="ECO:0000313" key="11">
    <source>
        <dbReference type="Proteomes" id="UP001597231"/>
    </source>
</evidence>
<dbReference type="PROSITE" id="PS00595">
    <property type="entry name" value="AA_TRANSFER_CLASS_5"/>
    <property type="match status" value="1"/>
</dbReference>
<evidence type="ECO:0000256" key="1">
    <source>
        <dbReference type="ARBA" id="ARBA00001933"/>
    </source>
</evidence>
<evidence type="ECO:0000256" key="8">
    <source>
        <dbReference type="RuleBase" id="RU004506"/>
    </source>
</evidence>
<dbReference type="PANTHER" id="PTHR43586:SF8">
    <property type="entry name" value="CYSTEINE DESULFURASE 1, CHLOROPLASTIC"/>
    <property type="match status" value="1"/>
</dbReference>
<evidence type="ECO:0000256" key="2">
    <source>
        <dbReference type="ARBA" id="ARBA00010447"/>
    </source>
</evidence>
<protein>
    <recommendedName>
        <fullName evidence="3 8">Cysteine desulfurase</fullName>
        <ecNumber evidence="3 8">2.8.1.7</ecNumber>
    </recommendedName>
</protein>
<dbReference type="EC" id="2.8.1.7" evidence="3 8"/>
<organism evidence="10 11">
    <name type="scientific">Sporosarcina contaminans</name>
    <dbReference type="NCBI Taxonomy" id="633403"/>
    <lineage>
        <taxon>Bacteria</taxon>
        <taxon>Bacillati</taxon>
        <taxon>Bacillota</taxon>
        <taxon>Bacilli</taxon>
        <taxon>Bacillales</taxon>
        <taxon>Caryophanaceae</taxon>
        <taxon>Sporosarcina</taxon>
    </lineage>
</organism>
<dbReference type="InterPro" id="IPR015422">
    <property type="entry name" value="PyrdxlP-dep_Trfase_small"/>
</dbReference>
<reference evidence="11" key="1">
    <citation type="journal article" date="2019" name="Int. J. Syst. Evol. Microbiol.">
        <title>The Global Catalogue of Microorganisms (GCM) 10K type strain sequencing project: providing services to taxonomists for standard genome sequencing and annotation.</title>
        <authorList>
            <consortium name="The Broad Institute Genomics Platform"/>
            <consortium name="The Broad Institute Genome Sequencing Center for Infectious Disease"/>
            <person name="Wu L."/>
            <person name="Ma J."/>
        </authorList>
    </citation>
    <scope>NUCLEOTIDE SEQUENCE [LARGE SCALE GENOMIC DNA]</scope>
    <source>
        <strain evidence="11">CCUG 53915</strain>
    </source>
</reference>
<evidence type="ECO:0000259" key="9">
    <source>
        <dbReference type="Pfam" id="PF00266"/>
    </source>
</evidence>
<evidence type="ECO:0000256" key="7">
    <source>
        <dbReference type="RuleBase" id="RU004504"/>
    </source>
</evidence>
<name>A0ABW3TYA1_9BACL</name>
<gene>
    <name evidence="10" type="ORF">ACFQ38_11965</name>
</gene>
<dbReference type="CDD" id="cd06453">
    <property type="entry name" value="SufS_like"/>
    <property type="match status" value="1"/>
</dbReference>
<dbReference type="InterPro" id="IPR015421">
    <property type="entry name" value="PyrdxlP-dep_Trfase_major"/>
</dbReference>
<dbReference type="RefSeq" id="WP_336824260.1">
    <property type="nucleotide sequence ID" value="NZ_JBHTLT010000091.1"/>
</dbReference>
<comment type="cofactor">
    <cofactor evidence="1 7">
        <name>pyridoxal 5'-phosphate</name>
        <dbReference type="ChEBI" id="CHEBI:597326"/>
    </cofactor>
</comment>
<evidence type="ECO:0000256" key="3">
    <source>
        <dbReference type="ARBA" id="ARBA00012239"/>
    </source>
</evidence>
<evidence type="ECO:0000256" key="4">
    <source>
        <dbReference type="ARBA" id="ARBA00022679"/>
    </source>
</evidence>
<evidence type="ECO:0000256" key="6">
    <source>
        <dbReference type="ARBA" id="ARBA00050776"/>
    </source>
</evidence>
<dbReference type="InterPro" id="IPR000192">
    <property type="entry name" value="Aminotrans_V_dom"/>
</dbReference>
<keyword evidence="4 8" id="KW-0808">Transferase</keyword>
<dbReference type="SUPFAM" id="SSF53383">
    <property type="entry name" value="PLP-dependent transferases"/>
    <property type="match status" value="1"/>
</dbReference>
<dbReference type="InterPro" id="IPR020578">
    <property type="entry name" value="Aminotrans_V_PyrdxlP_BS"/>
</dbReference>
<keyword evidence="5 8" id="KW-0663">Pyridoxal phosphate</keyword>
<comment type="similarity">
    <text evidence="2 8">Belongs to the class-V pyridoxal-phosphate-dependent aminotransferase family. Csd subfamily.</text>
</comment>
<dbReference type="PANTHER" id="PTHR43586">
    <property type="entry name" value="CYSTEINE DESULFURASE"/>
    <property type="match status" value="1"/>
</dbReference>
<comment type="catalytic activity">
    <reaction evidence="6 8">
        <text>(sulfur carrier)-H + L-cysteine = (sulfur carrier)-SH + L-alanine</text>
        <dbReference type="Rhea" id="RHEA:43892"/>
        <dbReference type="Rhea" id="RHEA-COMP:14737"/>
        <dbReference type="Rhea" id="RHEA-COMP:14739"/>
        <dbReference type="ChEBI" id="CHEBI:29917"/>
        <dbReference type="ChEBI" id="CHEBI:35235"/>
        <dbReference type="ChEBI" id="CHEBI:57972"/>
        <dbReference type="ChEBI" id="CHEBI:64428"/>
        <dbReference type="EC" id="2.8.1.7"/>
    </reaction>
</comment>
<dbReference type="EMBL" id="JBHTLT010000091">
    <property type="protein sequence ID" value="MFD1205806.1"/>
    <property type="molecule type" value="Genomic_DNA"/>
</dbReference>
<proteinExistence type="inferred from homology"/>
<comment type="function">
    <text evidence="8">Catalyzes the removal of elemental sulfur and selenium atoms from L-cysteine, L-cystine, L-selenocysteine, and L-selenocystine to produce L-alanine.</text>
</comment>
<dbReference type="Gene3D" id="3.40.640.10">
    <property type="entry name" value="Type I PLP-dependent aspartate aminotransferase-like (Major domain)"/>
    <property type="match status" value="1"/>
</dbReference>
<keyword evidence="11" id="KW-1185">Reference proteome</keyword>
<comment type="caution">
    <text evidence="10">The sequence shown here is derived from an EMBL/GenBank/DDBJ whole genome shotgun (WGS) entry which is preliminary data.</text>
</comment>
<accession>A0ABW3TYA1</accession>
<dbReference type="Proteomes" id="UP001597231">
    <property type="component" value="Unassembled WGS sequence"/>
</dbReference>
<dbReference type="Pfam" id="PF00266">
    <property type="entry name" value="Aminotran_5"/>
    <property type="match status" value="1"/>
</dbReference>
<sequence length="405" mass="45011">MLSKEIRKHFPILDQDVNGHPLVYLDSAATSQKPRQVIEAINDYYTFDNANVHRGVHTLGNRATDHYEGAREKVRKFINAKSTQEIIFMRGTTTGLNTVAQSYGRANVGEGDEIVITHMEHHSNIIPWQQLAKEKGAVLKYIDLEEDGTLSLEKVRATITDRTKIVSIMYVSNVMGTMNPIKEITEIAHAHGAVMVVDGAQAAPHLKLDVQKLDCDFLAFSGHKMCGPTGIGVLYGKKDLLNNMEPVEFGGEMIDFVGLYESTWKELPWKFEGGTPIIAGAIGLGAAIDYLEEIGLEEIEKHEHELAAYAMERMSTIEGLTIYGPDAKERAGIVTFNLGNVHPHDVATVLDMNGIAVRAGHHCAQPLMKWLECSATARASFYLYNTEEDVNRLVEGLRIAKEYFE</sequence>
<evidence type="ECO:0000313" key="10">
    <source>
        <dbReference type="EMBL" id="MFD1205806.1"/>
    </source>
</evidence>
<dbReference type="PIRSF" id="PIRSF005572">
    <property type="entry name" value="NifS"/>
    <property type="match status" value="1"/>
</dbReference>
<dbReference type="InterPro" id="IPR015424">
    <property type="entry name" value="PyrdxlP-dep_Trfase"/>
</dbReference>
<dbReference type="Gene3D" id="3.90.1150.10">
    <property type="entry name" value="Aspartate Aminotransferase, domain 1"/>
    <property type="match status" value="1"/>
</dbReference>